<dbReference type="PANTHER" id="PTHR40079">
    <property type="entry name" value="MANNAN ENDO-1,4-BETA-MANNOSIDASE E-RELATED"/>
    <property type="match status" value="1"/>
</dbReference>
<dbReference type="InterPro" id="IPR022790">
    <property type="entry name" value="GH26_dom"/>
</dbReference>
<dbReference type="PANTHER" id="PTHR40079:SF4">
    <property type="entry name" value="GH26 DOMAIN-CONTAINING PROTEIN-RELATED"/>
    <property type="match status" value="1"/>
</dbReference>
<feature type="active site" description="Nucleophile" evidence="4">
    <location>
        <position position="280"/>
    </location>
</feature>
<dbReference type="Gene3D" id="3.20.20.80">
    <property type="entry name" value="Glycosidases"/>
    <property type="match status" value="1"/>
</dbReference>
<evidence type="ECO:0000313" key="8">
    <source>
        <dbReference type="Proteomes" id="UP000578112"/>
    </source>
</evidence>
<proteinExistence type="inferred from homology"/>
<dbReference type="Pfam" id="PF02156">
    <property type="entry name" value="Glyco_hydro_26"/>
    <property type="match status" value="1"/>
</dbReference>
<protein>
    <recommendedName>
        <fullName evidence="6">GH26 domain-containing protein</fullName>
    </recommendedName>
</protein>
<dbReference type="GO" id="GO:0016985">
    <property type="term" value="F:mannan endo-1,4-beta-mannosidase activity"/>
    <property type="evidence" value="ECO:0007669"/>
    <property type="project" value="InterPro"/>
</dbReference>
<gene>
    <name evidence="7" type="ORF">BJ971_003087</name>
</gene>
<organism evidence="7 8">
    <name type="scientific">Actinoplanes digitatis</name>
    <dbReference type="NCBI Taxonomy" id="1868"/>
    <lineage>
        <taxon>Bacteria</taxon>
        <taxon>Bacillati</taxon>
        <taxon>Actinomycetota</taxon>
        <taxon>Actinomycetes</taxon>
        <taxon>Micromonosporales</taxon>
        <taxon>Micromonosporaceae</taxon>
        <taxon>Actinoplanes</taxon>
    </lineage>
</organism>
<dbReference type="InterPro" id="IPR006311">
    <property type="entry name" value="TAT_signal"/>
</dbReference>
<keyword evidence="2 4" id="KW-0378">Hydrolase</keyword>
<accession>A0A7W7MPV3</accession>
<feature type="compositionally biased region" description="Low complexity" evidence="5">
    <location>
        <begin position="39"/>
        <end position="63"/>
    </location>
</feature>
<dbReference type="InterPro" id="IPR000805">
    <property type="entry name" value="Glyco_hydro_26"/>
</dbReference>
<evidence type="ECO:0000256" key="1">
    <source>
        <dbReference type="ARBA" id="ARBA00007754"/>
    </source>
</evidence>
<dbReference type="PROSITE" id="PS51764">
    <property type="entry name" value="GH26"/>
    <property type="match status" value="1"/>
</dbReference>
<dbReference type="AlphaFoldDB" id="A0A7W7MPV3"/>
<feature type="region of interest" description="Disordered" evidence="5">
    <location>
        <begin position="39"/>
        <end position="72"/>
    </location>
</feature>
<keyword evidence="3 4" id="KW-0326">Glycosidase</keyword>
<comment type="caution">
    <text evidence="7">The sequence shown here is derived from an EMBL/GenBank/DDBJ whole genome shotgun (WGS) entry which is preliminary data.</text>
</comment>
<reference evidence="7 8" key="1">
    <citation type="submission" date="2020-08" db="EMBL/GenBank/DDBJ databases">
        <title>Sequencing the genomes of 1000 actinobacteria strains.</title>
        <authorList>
            <person name="Klenk H.-P."/>
        </authorList>
    </citation>
    <scope>NUCLEOTIDE SEQUENCE [LARGE SCALE GENOMIC DNA]</scope>
    <source>
        <strain evidence="7 8">DSM 43149</strain>
    </source>
</reference>
<dbReference type="Proteomes" id="UP000578112">
    <property type="component" value="Unassembled WGS sequence"/>
</dbReference>
<dbReference type="RefSeq" id="WP_184993698.1">
    <property type="nucleotide sequence ID" value="NZ_BOMK01000012.1"/>
</dbReference>
<feature type="active site" description="Proton donor" evidence="4">
    <location>
        <position position="176"/>
    </location>
</feature>
<evidence type="ECO:0000256" key="3">
    <source>
        <dbReference type="ARBA" id="ARBA00023295"/>
    </source>
</evidence>
<dbReference type="SUPFAM" id="SSF51445">
    <property type="entry name" value="(Trans)glycosidases"/>
    <property type="match status" value="1"/>
</dbReference>
<dbReference type="PROSITE" id="PS51318">
    <property type="entry name" value="TAT"/>
    <property type="match status" value="1"/>
</dbReference>
<evidence type="ECO:0000259" key="6">
    <source>
        <dbReference type="PROSITE" id="PS51764"/>
    </source>
</evidence>
<evidence type="ECO:0000256" key="2">
    <source>
        <dbReference type="ARBA" id="ARBA00022801"/>
    </source>
</evidence>
<feature type="domain" description="GH26" evidence="6">
    <location>
        <begin position="60"/>
        <end position="331"/>
    </location>
</feature>
<dbReference type="InterPro" id="IPR017853">
    <property type="entry name" value="GH"/>
</dbReference>
<evidence type="ECO:0000256" key="4">
    <source>
        <dbReference type="PROSITE-ProRule" id="PRU01100"/>
    </source>
</evidence>
<evidence type="ECO:0000256" key="5">
    <source>
        <dbReference type="SAM" id="MobiDB-lite"/>
    </source>
</evidence>
<keyword evidence="8" id="KW-1185">Reference proteome</keyword>
<name>A0A7W7MPV3_9ACTN</name>
<dbReference type="GO" id="GO:0006080">
    <property type="term" value="P:substituted mannan metabolic process"/>
    <property type="evidence" value="ECO:0007669"/>
    <property type="project" value="InterPro"/>
</dbReference>
<dbReference type="EMBL" id="JACHNH010000001">
    <property type="protein sequence ID" value="MBB4762531.1"/>
    <property type="molecule type" value="Genomic_DNA"/>
</dbReference>
<sequence>MSAHRASRKLTRRHVLGLAGLAAVPLTGLAVHRIRADHGPAATATPPGPAAASGAPRPSATAPQVVTKGGGTVPFRPGRTILGSYLDLEGRSFAESVALRRRQTGRDQRIVHVFYDWTDTLPARIDGLPAGATPLVSWRGSAFTDIASGRSDDRIARAARQLKRHGRPVLLRWGWEMNGDWYPWGAARNGKDPAGYIECWRRIHGIFAEEKATNVSWVWSPNWNSAPVEEWNTPEALYPGDRYVDWVGISGYNLHRETPDTLFGPIYRSFSARKPLMITEVGSVDRGGRTKADWITLFARWVEAHPAVGGVVWFDTDTHPGYKEKWRIDTDADSLAAFTAMAKSVRFSG</sequence>
<evidence type="ECO:0000313" key="7">
    <source>
        <dbReference type="EMBL" id="MBB4762531.1"/>
    </source>
</evidence>
<comment type="similarity">
    <text evidence="1 4">Belongs to the glycosyl hydrolase 26 family.</text>
</comment>